<sequence length="65" mass="7586">FLRFVHLMRKESCWARATPTEILQDCNSRFAPYTRPTTTRTVPMQVETLDGRKCGHRCPHTHVCP</sequence>
<keyword evidence="2" id="KW-1185">Reference proteome</keyword>
<dbReference type="Proteomes" id="UP001432322">
    <property type="component" value="Unassembled WGS sequence"/>
</dbReference>
<organism evidence="1 2">
    <name type="scientific">Pristionchus fissidentatus</name>
    <dbReference type="NCBI Taxonomy" id="1538716"/>
    <lineage>
        <taxon>Eukaryota</taxon>
        <taxon>Metazoa</taxon>
        <taxon>Ecdysozoa</taxon>
        <taxon>Nematoda</taxon>
        <taxon>Chromadorea</taxon>
        <taxon>Rhabditida</taxon>
        <taxon>Rhabditina</taxon>
        <taxon>Diplogasteromorpha</taxon>
        <taxon>Diplogasteroidea</taxon>
        <taxon>Neodiplogasteridae</taxon>
        <taxon>Pristionchus</taxon>
    </lineage>
</organism>
<feature type="non-terminal residue" evidence="1">
    <location>
        <position position="1"/>
    </location>
</feature>
<accession>A0AAV5WHK9</accession>
<proteinExistence type="predicted"/>
<feature type="non-terminal residue" evidence="1">
    <location>
        <position position="65"/>
    </location>
</feature>
<evidence type="ECO:0000313" key="2">
    <source>
        <dbReference type="Proteomes" id="UP001432322"/>
    </source>
</evidence>
<evidence type="ECO:0008006" key="3">
    <source>
        <dbReference type="Google" id="ProtNLM"/>
    </source>
</evidence>
<evidence type="ECO:0000313" key="1">
    <source>
        <dbReference type="EMBL" id="GMT31549.1"/>
    </source>
</evidence>
<protein>
    <recommendedName>
        <fullName evidence="3">Ribosomal protein</fullName>
    </recommendedName>
</protein>
<reference evidence="1" key="1">
    <citation type="submission" date="2023-10" db="EMBL/GenBank/DDBJ databases">
        <title>Genome assembly of Pristionchus species.</title>
        <authorList>
            <person name="Yoshida K."/>
            <person name="Sommer R.J."/>
        </authorList>
    </citation>
    <scope>NUCLEOTIDE SEQUENCE</scope>
    <source>
        <strain evidence="1">RS5133</strain>
    </source>
</reference>
<dbReference type="EMBL" id="BTSY01000006">
    <property type="protein sequence ID" value="GMT31549.1"/>
    <property type="molecule type" value="Genomic_DNA"/>
</dbReference>
<dbReference type="AlphaFoldDB" id="A0AAV5WHK9"/>
<name>A0AAV5WHK9_9BILA</name>
<comment type="caution">
    <text evidence="1">The sequence shown here is derived from an EMBL/GenBank/DDBJ whole genome shotgun (WGS) entry which is preliminary data.</text>
</comment>
<gene>
    <name evidence="1" type="ORF">PFISCL1PPCAC_22846</name>
</gene>